<evidence type="ECO:0000313" key="1">
    <source>
        <dbReference type="EMBL" id="MPM95581.1"/>
    </source>
</evidence>
<gene>
    <name evidence="1" type="ORF">SDC9_142736</name>
</gene>
<organism evidence="1">
    <name type="scientific">bioreactor metagenome</name>
    <dbReference type="NCBI Taxonomy" id="1076179"/>
    <lineage>
        <taxon>unclassified sequences</taxon>
        <taxon>metagenomes</taxon>
        <taxon>ecological metagenomes</taxon>
    </lineage>
</organism>
<proteinExistence type="predicted"/>
<dbReference type="AlphaFoldDB" id="A0A645E1Z1"/>
<comment type="caution">
    <text evidence="1">The sequence shown here is derived from an EMBL/GenBank/DDBJ whole genome shotgun (WGS) entry which is preliminary data.</text>
</comment>
<name>A0A645E1Z1_9ZZZZ</name>
<accession>A0A645E1Z1</accession>
<dbReference type="EMBL" id="VSSQ01042056">
    <property type="protein sequence ID" value="MPM95581.1"/>
    <property type="molecule type" value="Genomic_DNA"/>
</dbReference>
<reference evidence="1" key="1">
    <citation type="submission" date="2019-08" db="EMBL/GenBank/DDBJ databases">
        <authorList>
            <person name="Kucharzyk K."/>
            <person name="Murdoch R.W."/>
            <person name="Higgins S."/>
            <person name="Loffler F."/>
        </authorList>
    </citation>
    <scope>NUCLEOTIDE SEQUENCE</scope>
</reference>
<sequence length="230" mass="25493">MVQVIGHGETHAEHPVQVERVFQVRRVAPFQCAVAEKSVAFDSGQVGDLRGGRDDALLRLVRRFEAGEEFAEIPGRRGRNAETSAALRFGGDVAFPGVKHPVQVVFQLPVQRSLSFPVAGVEVFDQKFGCLPFRVKPELFARFRRDFQNPGPGVIAARRFLQRDRVEGDVGVSAVPEFQQETARKFLAPPGLITLDLRQVDGIALPVGRQPDARGIDLQLLSRFRGFRGK</sequence>
<protein>
    <submittedName>
        <fullName evidence="1">Uncharacterized protein</fullName>
    </submittedName>
</protein>